<evidence type="ECO:0000313" key="8">
    <source>
        <dbReference type="EMBL" id="KAF2756990.1"/>
    </source>
</evidence>
<reference evidence="8" key="1">
    <citation type="journal article" date="2020" name="Stud. Mycol.">
        <title>101 Dothideomycetes genomes: a test case for predicting lifestyles and emergence of pathogens.</title>
        <authorList>
            <person name="Haridas S."/>
            <person name="Albert R."/>
            <person name="Binder M."/>
            <person name="Bloem J."/>
            <person name="Labutti K."/>
            <person name="Salamov A."/>
            <person name="Andreopoulos B."/>
            <person name="Baker S."/>
            <person name="Barry K."/>
            <person name="Bills G."/>
            <person name="Bluhm B."/>
            <person name="Cannon C."/>
            <person name="Castanera R."/>
            <person name="Culley D."/>
            <person name="Daum C."/>
            <person name="Ezra D."/>
            <person name="Gonzalez J."/>
            <person name="Henrissat B."/>
            <person name="Kuo A."/>
            <person name="Liang C."/>
            <person name="Lipzen A."/>
            <person name="Lutzoni F."/>
            <person name="Magnuson J."/>
            <person name="Mondo S."/>
            <person name="Nolan M."/>
            <person name="Ohm R."/>
            <person name="Pangilinan J."/>
            <person name="Park H.-J."/>
            <person name="Ramirez L."/>
            <person name="Alfaro M."/>
            <person name="Sun H."/>
            <person name="Tritt A."/>
            <person name="Yoshinaga Y."/>
            <person name="Zwiers L.-H."/>
            <person name="Turgeon B."/>
            <person name="Goodwin S."/>
            <person name="Spatafora J."/>
            <person name="Crous P."/>
            <person name="Grigoriev I."/>
        </authorList>
    </citation>
    <scope>NUCLEOTIDE SEQUENCE</scope>
    <source>
        <strain evidence="8">CBS 121739</strain>
    </source>
</reference>
<dbReference type="GO" id="GO:0005524">
    <property type="term" value="F:ATP binding"/>
    <property type="evidence" value="ECO:0007669"/>
    <property type="project" value="InterPro"/>
</dbReference>
<dbReference type="RefSeq" id="XP_033599441.1">
    <property type="nucleotide sequence ID" value="XM_033749066.1"/>
</dbReference>
<dbReference type="SUPFAM" id="SSF52540">
    <property type="entry name" value="P-loop containing nucleoside triphosphate hydrolases"/>
    <property type="match status" value="2"/>
</dbReference>
<evidence type="ECO:0000313" key="9">
    <source>
        <dbReference type="Proteomes" id="UP000799437"/>
    </source>
</evidence>
<dbReference type="GO" id="GO:0016787">
    <property type="term" value="F:hydrolase activity"/>
    <property type="evidence" value="ECO:0007669"/>
    <property type="project" value="UniProtKB-KW"/>
</dbReference>
<gene>
    <name evidence="8" type="ORF">EJ05DRAFT_532263</name>
</gene>
<dbReference type="InterPro" id="IPR027417">
    <property type="entry name" value="P-loop_NTPase"/>
</dbReference>
<sequence length="932" mass="103559">MTGKPFKAPSFIRRFDSPSDLTRHEPPKKKRRVLQEDSIDLAPQSLPAPRPTNPTASESSQSPIVGGFEGYYNVLWRKITAKKHKTWDGDGILVVCGGFARLQDISGKELGKTSCTKPLLLGSTLSVGGKDVEIDSIITKADFLAGRPFLQSSAKSVPTAATKPYMPPEKKLSVKSQTRQEKIEAKQVDNVNSAAPTSKATRTQFKNPLLDKTSMPQLSSISVPVPRHDPKQPGALVMKRPSIIPKGKQIVDVVVDPLLCRNLRDHQRQGVSFLYECVMGMRSHGGEGAVLADEMGLGKTLQTIALLWTLLKQNPVYDDQPVIRKALIVCPVTLITNWRKEFRKWLGLERIGVFVAEGKFRVTDFTKSRAYQVMVIGYEKLRSVIDELKKGSIDIVIADEGHRLKTAKNKSAEAIKMLNTERRVILSGTPVQNDLTEFFVMVDLVNPGLLGKYSTFKKEFENPIVKSRQPEATDKDLEKGEGRSKELMDLTGQFILRRTADILSKYLPPKTEYVLFCRPTAAQAAVYRSIVSSPVFGAALGSNELALQLINILKKVCNSPSLLQSKNDDDTKPSEMIASLLTTIPSQNLGPSVSAKIRVLDSFLHRLRTTTNEKVILVSNYTSTLDILGRLLTSNEYPFTRLDGSTPTGKRQGIVDQFNNSPANVCFAFLLSAKSGGAGLNLIGASRLVLYDVDWNPATDLQAMARIHRDGQKRPCRIYRLLVKGALDEKIYQRQLMKQGLADAIVDNKSSMATFSKEELRKLFTLDEREECQTHTLLNCECGGRGNLDALTSDDDSLSSILEEDGVDNKLVINDGDADDNQSDSSLPDVPALLMKASQVNIEEQERRIKEEACARMAKREKPGTNVRALMKYLHIEVKHLLKTLEDEDNPEKTDCEEEAEVKEELINDKVLMDMLKEPDSRVDFLFAKTSG</sequence>
<evidence type="ECO:0000259" key="6">
    <source>
        <dbReference type="PROSITE" id="PS51192"/>
    </source>
</evidence>
<accession>A0A6A6W4Y7</accession>
<dbReference type="Gene3D" id="3.40.50.300">
    <property type="entry name" value="P-loop containing nucleotide triphosphate hydrolases"/>
    <property type="match status" value="1"/>
</dbReference>
<keyword evidence="2" id="KW-0378">Hydrolase</keyword>
<feature type="compositionally biased region" description="Basic and acidic residues" evidence="5">
    <location>
        <begin position="13"/>
        <end position="25"/>
    </location>
</feature>
<dbReference type="GO" id="GO:0000724">
    <property type="term" value="P:double-strand break repair via homologous recombination"/>
    <property type="evidence" value="ECO:0007669"/>
    <property type="project" value="TreeGrafter"/>
</dbReference>
<dbReference type="CDD" id="cd18793">
    <property type="entry name" value="SF2_C_SNF"/>
    <property type="match status" value="1"/>
</dbReference>
<dbReference type="FunFam" id="3.40.50.10810:FF:000035">
    <property type="entry name" value="DsDNA-dependent ATPase (Rad54b)"/>
    <property type="match status" value="1"/>
</dbReference>
<dbReference type="Pfam" id="PF00176">
    <property type="entry name" value="SNF2-rel_dom"/>
    <property type="match status" value="1"/>
</dbReference>
<dbReference type="InterPro" id="IPR014001">
    <property type="entry name" value="Helicase_ATP-bd"/>
</dbReference>
<keyword evidence="4" id="KW-0175">Coiled coil</keyword>
<dbReference type="Gene3D" id="3.40.50.10810">
    <property type="entry name" value="Tandem AAA-ATPase domain"/>
    <property type="match status" value="1"/>
</dbReference>
<dbReference type="InterPro" id="IPR001650">
    <property type="entry name" value="Helicase_C-like"/>
</dbReference>
<feature type="coiled-coil region" evidence="4">
    <location>
        <begin position="835"/>
        <end position="862"/>
    </location>
</feature>
<dbReference type="InterPro" id="IPR000330">
    <property type="entry name" value="SNF2_N"/>
</dbReference>
<evidence type="ECO:0000256" key="1">
    <source>
        <dbReference type="ARBA" id="ARBA00022741"/>
    </source>
</evidence>
<evidence type="ECO:0000256" key="4">
    <source>
        <dbReference type="SAM" id="Coils"/>
    </source>
</evidence>
<evidence type="ECO:0008006" key="10">
    <source>
        <dbReference type="Google" id="ProtNLM"/>
    </source>
</evidence>
<keyword evidence="9" id="KW-1185">Reference proteome</keyword>
<dbReference type="GeneID" id="54490120"/>
<dbReference type="SMART" id="SM00487">
    <property type="entry name" value="DEXDc"/>
    <property type="match status" value="1"/>
</dbReference>
<feature type="domain" description="Helicase ATP-binding" evidence="6">
    <location>
        <begin position="280"/>
        <end position="448"/>
    </location>
</feature>
<evidence type="ECO:0000256" key="3">
    <source>
        <dbReference type="ARBA" id="ARBA00022840"/>
    </source>
</evidence>
<feature type="domain" description="Helicase C-terminal" evidence="7">
    <location>
        <begin position="599"/>
        <end position="760"/>
    </location>
</feature>
<keyword evidence="1" id="KW-0547">Nucleotide-binding</keyword>
<dbReference type="SMART" id="SM00490">
    <property type="entry name" value="HELICc"/>
    <property type="match status" value="1"/>
</dbReference>
<dbReference type="PROSITE" id="PS51192">
    <property type="entry name" value="HELICASE_ATP_BIND_1"/>
    <property type="match status" value="1"/>
</dbReference>
<proteinExistence type="predicted"/>
<organism evidence="8 9">
    <name type="scientific">Pseudovirgaria hyperparasitica</name>
    <dbReference type="NCBI Taxonomy" id="470096"/>
    <lineage>
        <taxon>Eukaryota</taxon>
        <taxon>Fungi</taxon>
        <taxon>Dikarya</taxon>
        <taxon>Ascomycota</taxon>
        <taxon>Pezizomycotina</taxon>
        <taxon>Dothideomycetes</taxon>
        <taxon>Dothideomycetes incertae sedis</taxon>
        <taxon>Acrospermales</taxon>
        <taxon>Acrospermaceae</taxon>
        <taxon>Pseudovirgaria</taxon>
    </lineage>
</organism>
<dbReference type="AlphaFoldDB" id="A0A6A6W4Y7"/>
<dbReference type="OrthoDB" id="413460at2759"/>
<dbReference type="PANTHER" id="PTHR45629">
    <property type="entry name" value="SNF2/RAD54 FAMILY MEMBER"/>
    <property type="match status" value="1"/>
</dbReference>
<evidence type="ECO:0000259" key="7">
    <source>
        <dbReference type="PROSITE" id="PS51194"/>
    </source>
</evidence>
<dbReference type="Gene3D" id="1.20.120.850">
    <property type="entry name" value="SWI2/SNF2 ATPases, N-terminal domain"/>
    <property type="match status" value="1"/>
</dbReference>
<dbReference type="PANTHER" id="PTHR45629:SF7">
    <property type="entry name" value="DNA EXCISION REPAIR PROTEIN ERCC-6-RELATED"/>
    <property type="match status" value="1"/>
</dbReference>
<dbReference type="InterPro" id="IPR050496">
    <property type="entry name" value="SNF2_RAD54_helicase_repair"/>
</dbReference>
<feature type="compositionally biased region" description="Polar residues" evidence="5">
    <location>
        <begin position="53"/>
        <end position="62"/>
    </location>
</feature>
<dbReference type="GO" id="GO:0007131">
    <property type="term" value="P:reciprocal meiotic recombination"/>
    <property type="evidence" value="ECO:0007669"/>
    <property type="project" value="TreeGrafter"/>
</dbReference>
<dbReference type="EMBL" id="ML996574">
    <property type="protein sequence ID" value="KAF2756990.1"/>
    <property type="molecule type" value="Genomic_DNA"/>
</dbReference>
<protein>
    <recommendedName>
        <fullName evidence="10">DNA repair and recombination protein RAD26</fullName>
    </recommendedName>
</protein>
<feature type="region of interest" description="Disordered" evidence="5">
    <location>
        <begin position="1"/>
        <end position="62"/>
    </location>
</feature>
<dbReference type="InterPro" id="IPR049730">
    <property type="entry name" value="SNF2/RAD54-like_C"/>
</dbReference>
<dbReference type="CDD" id="cd18004">
    <property type="entry name" value="DEXHc_RAD54"/>
    <property type="match status" value="1"/>
</dbReference>
<evidence type="ECO:0000256" key="5">
    <source>
        <dbReference type="SAM" id="MobiDB-lite"/>
    </source>
</evidence>
<keyword evidence="3" id="KW-0067">ATP-binding</keyword>
<dbReference type="Pfam" id="PF00271">
    <property type="entry name" value="Helicase_C"/>
    <property type="match status" value="1"/>
</dbReference>
<dbReference type="Proteomes" id="UP000799437">
    <property type="component" value="Unassembled WGS sequence"/>
</dbReference>
<dbReference type="InterPro" id="IPR038718">
    <property type="entry name" value="SNF2-like_sf"/>
</dbReference>
<dbReference type="GO" id="GO:0015616">
    <property type="term" value="F:DNA translocase activity"/>
    <property type="evidence" value="ECO:0007669"/>
    <property type="project" value="TreeGrafter"/>
</dbReference>
<name>A0A6A6W4Y7_9PEZI</name>
<dbReference type="PROSITE" id="PS51194">
    <property type="entry name" value="HELICASE_CTER"/>
    <property type="match status" value="1"/>
</dbReference>
<dbReference type="GO" id="GO:0005634">
    <property type="term" value="C:nucleus"/>
    <property type="evidence" value="ECO:0007669"/>
    <property type="project" value="TreeGrafter"/>
</dbReference>
<evidence type="ECO:0000256" key="2">
    <source>
        <dbReference type="ARBA" id="ARBA00022801"/>
    </source>
</evidence>